<accession>A0A7R9MJ38</accession>
<keyword evidence="4" id="KW-1133">Transmembrane helix</keyword>
<dbReference type="PANTHER" id="PTHR48041:SF139">
    <property type="entry name" value="PROTEIN SCARLET"/>
    <property type="match status" value="1"/>
</dbReference>
<dbReference type="EMBL" id="CAJPVJ010022233">
    <property type="protein sequence ID" value="CAG2178187.1"/>
    <property type="molecule type" value="Genomic_DNA"/>
</dbReference>
<dbReference type="SUPFAM" id="SSF52540">
    <property type="entry name" value="P-loop containing nucleoside triphosphate hydrolases"/>
    <property type="match status" value="1"/>
</dbReference>
<reference evidence="7" key="1">
    <citation type="submission" date="2020-11" db="EMBL/GenBank/DDBJ databases">
        <authorList>
            <person name="Tran Van P."/>
        </authorList>
    </citation>
    <scope>NUCLEOTIDE SEQUENCE</scope>
</reference>
<gene>
    <name evidence="7" type="ORF">ONB1V03_LOCUS17613</name>
</gene>
<keyword evidence="3" id="KW-0812">Transmembrane</keyword>
<keyword evidence="8" id="KW-1185">Reference proteome</keyword>
<dbReference type="InterPro" id="IPR027417">
    <property type="entry name" value="P-loop_NTPase"/>
</dbReference>
<evidence type="ECO:0000256" key="4">
    <source>
        <dbReference type="ARBA" id="ARBA00022989"/>
    </source>
</evidence>
<dbReference type="Pfam" id="PF19055">
    <property type="entry name" value="ABC2_membrane_7"/>
    <property type="match status" value="1"/>
</dbReference>
<sequence>RDNRIESCSGGQIKRISIALELTSISKPYLLFIDEPTTGLDTHAAQVVIQCLKQLSRNHDISVIVSIHQPNNDLFHMFDNIYVLAKGGHCLYDGVPKQLRQHLIDCDITVGENEVPIEVLIKLSFNRREDRDVKGLCDKNKQMTI</sequence>
<dbReference type="PANTHER" id="PTHR48041">
    <property type="entry name" value="ABC TRANSPORTER G FAMILY MEMBER 28"/>
    <property type="match status" value="1"/>
</dbReference>
<dbReference type="GO" id="GO:0016020">
    <property type="term" value="C:membrane"/>
    <property type="evidence" value="ECO:0007669"/>
    <property type="project" value="UniProtKB-SubCell"/>
</dbReference>
<evidence type="ECO:0000313" key="7">
    <source>
        <dbReference type="EMBL" id="CAD7661051.1"/>
    </source>
</evidence>
<comment type="subcellular location">
    <subcellularLocation>
        <location evidence="1">Membrane</location>
        <topology evidence="1">Multi-pass membrane protein</topology>
    </subcellularLocation>
</comment>
<dbReference type="InterPro" id="IPR050352">
    <property type="entry name" value="ABCG_transporters"/>
</dbReference>
<evidence type="ECO:0000256" key="1">
    <source>
        <dbReference type="ARBA" id="ARBA00004141"/>
    </source>
</evidence>
<evidence type="ECO:0000256" key="5">
    <source>
        <dbReference type="ARBA" id="ARBA00023136"/>
    </source>
</evidence>
<dbReference type="AlphaFoldDB" id="A0A7R9MJ38"/>
<evidence type="ECO:0000313" key="8">
    <source>
        <dbReference type="Proteomes" id="UP000728032"/>
    </source>
</evidence>
<organism evidence="7">
    <name type="scientific">Oppiella nova</name>
    <dbReference type="NCBI Taxonomy" id="334625"/>
    <lineage>
        <taxon>Eukaryota</taxon>
        <taxon>Metazoa</taxon>
        <taxon>Ecdysozoa</taxon>
        <taxon>Arthropoda</taxon>
        <taxon>Chelicerata</taxon>
        <taxon>Arachnida</taxon>
        <taxon>Acari</taxon>
        <taxon>Acariformes</taxon>
        <taxon>Sarcoptiformes</taxon>
        <taxon>Oribatida</taxon>
        <taxon>Brachypylina</taxon>
        <taxon>Oppioidea</taxon>
        <taxon>Oppiidae</taxon>
        <taxon>Oppiella</taxon>
    </lineage>
</organism>
<dbReference type="EMBL" id="OC937058">
    <property type="protein sequence ID" value="CAD7661051.1"/>
    <property type="molecule type" value="Genomic_DNA"/>
</dbReference>
<dbReference type="GO" id="GO:0140359">
    <property type="term" value="F:ABC-type transporter activity"/>
    <property type="evidence" value="ECO:0007669"/>
    <property type="project" value="InterPro"/>
</dbReference>
<evidence type="ECO:0000259" key="6">
    <source>
        <dbReference type="Pfam" id="PF19055"/>
    </source>
</evidence>
<dbReference type="Gene3D" id="3.40.50.300">
    <property type="entry name" value="P-loop containing nucleotide triphosphate hydrolases"/>
    <property type="match status" value="1"/>
</dbReference>
<feature type="non-terminal residue" evidence="7">
    <location>
        <position position="1"/>
    </location>
</feature>
<dbReference type="OrthoDB" id="10042850at2759"/>
<keyword evidence="2" id="KW-0813">Transport</keyword>
<keyword evidence="5" id="KW-0472">Membrane</keyword>
<evidence type="ECO:0000256" key="3">
    <source>
        <dbReference type="ARBA" id="ARBA00022692"/>
    </source>
</evidence>
<name>A0A7R9MJ38_9ACAR</name>
<dbReference type="InterPro" id="IPR043926">
    <property type="entry name" value="ABCG_dom"/>
</dbReference>
<protein>
    <recommendedName>
        <fullName evidence="6">ABC transporter family G domain-containing protein</fullName>
    </recommendedName>
</protein>
<evidence type="ECO:0000256" key="2">
    <source>
        <dbReference type="ARBA" id="ARBA00022448"/>
    </source>
</evidence>
<proteinExistence type="predicted"/>
<dbReference type="Proteomes" id="UP000728032">
    <property type="component" value="Unassembled WGS sequence"/>
</dbReference>
<feature type="non-terminal residue" evidence="7">
    <location>
        <position position="145"/>
    </location>
</feature>
<feature type="domain" description="ABC transporter family G" evidence="6">
    <location>
        <begin position="68"/>
        <end position="120"/>
    </location>
</feature>